<dbReference type="Gene3D" id="2.40.50.320">
    <property type="entry name" value="Copper binding periplasmic protein CusF"/>
    <property type="match status" value="1"/>
</dbReference>
<evidence type="ECO:0000259" key="5">
    <source>
        <dbReference type="Pfam" id="PF25919"/>
    </source>
</evidence>
<dbReference type="Pfam" id="PF11604">
    <property type="entry name" value="CusF_Ec"/>
    <property type="match status" value="1"/>
</dbReference>
<feature type="domain" description="CusB-like barrel-sandwich hybrid" evidence="5">
    <location>
        <begin position="136"/>
        <end position="256"/>
    </location>
</feature>
<feature type="domain" description="Heavy metal binding" evidence="3">
    <location>
        <begin position="59"/>
        <end position="86"/>
    </location>
</feature>
<dbReference type="InterPro" id="IPR006143">
    <property type="entry name" value="RND_pump_MFP"/>
</dbReference>
<evidence type="ECO:0000259" key="3">
    <source>
        <dbReference type="Pfam" id="PF19335"/>
    </source>
</evidence>
<gene>
    <name evidence="8" type="ORF">GPA22_17375</name>
</gene>
<dbReference type="RefSeq" id="WP_169257325.1">
    <property type="nucleotide sequence ID" value="NZ_WTVN01000031.1"/>
</dbReference>
<evidence type="ECO:0000313" key="8">
    <source>
        <dbReference type="EMBL" id="NMG45487.1"/>
    </source>
</evidence>
<dbReference type="Pfam" id="PF25869">
    <property type="entry name" value="3HB_CusB"/>
    <property type="match status" value="1"/>
</dbReference>
<dbReference type="EMBL" id="WTVN01000031">
    <property type="protein sequence ID" value="NMG45487.1"/>
    <property type="molecule type" value="Genomic_DNA"/>
</dbReference>
<dbReference type="InterPro" id="IPR051909">
    <property type="entry name" value="MFP_Cation_Efflux"/>
</dbReference>
<reference evidence="8 9" key="1">
    <citation type="submission" date="2019-12" db="EMBL/GenBank/DDBJ databases">
        <title>Comparative genomics gives insights into the taxonomy of the Azoarcus-Aromatoleum group and reveals separate origins of nif in the plant-associated Azoarcus and non-plant-associated Aromatoleum sub-groups.</title>
        <authorList>
            <person name="Lafos M."/>
            <person name="Maluk M."/>
            <person name="Batista M."/>
            <person name="Junghare M."/>
            <person name="Carmona M."/>
            <person name="Faoro H."/>
            <person name="Cruz L.M."/>
            <person name="Battistoni F."/>
            <person name="De Souza E."/>
            <person name="Pedrosa F."/>
            <person name="Chen W.-M."/>
            <person name="Poole P.S."/>
            <person name="Dixon R.A."/>
            <person name="James E.K."/>
        </authorList>
    </citation>
    <scope>NUCLEOTIDE SEQUENCE [LARGE SCALE GENOMIC DNA]</scope>
    <source>
        <strain evidence="8 9">Td21</strain>
    </source>
</reference>
<proteinExistence type="inferred from homology"/>
<dbReference type="InterPro" id="IPR042230">
    <property type="entry name" value="CusF_sf"/>
</dbReference>
<dbReference type="PANTHER" id="PTHR30097:SF15">
    <property type="entry name" value="CATION EFFLUX SYSTEM PROTEIN CUSB"/>
    <property type="match status" value="1"/>
</dbReference>
<dbReference type="Pfam" id="PF25967">
    <property type="entry name" value="RND-MFP_C"/>
    <property type="match status" value="1"/>
</dbReference>
<feature type="domain" description="Multidrug resistance protein MdtA-like C-terminal permuted SH3" evidence="7">
    <location>
        <begin position="343"/>
        <end position="399"/>
    </location>
</feature>
<comment type="caution">
    <text evidence="8">The sequence shown here is derived from an EMBL/GenBank/DDBJ whole genome shotgun (WGS) entry which is preliminary data.</text>
</comment>
<evidence type="ECO:0000313" key="9">
    <source>
        <dbReference type="Proteomes" id="UP000623795"/>
    </source>
</evidence>
<feature type="domain" description="CusB-like three alpha-helical bundle" evidence="4">
    <location>
        <begin position="172"/>
        <end position="223"/>
    </location>
</feature>
<organism evidence="8 9">
    <name type="scientific">Aromatoleum toluvorans</name>
    <dbReference type="NCBI Taxonomy" id="92002"/>
    <lineage>
        <taxon>Bacteria</taxon>
        <taxon>Pseudomonadati</taxon>
        <taxon>Pseudomonadota</taxon>
        <taxon>Betaproteobacteria</taxon>
        <taxon>Rhodocyclales</taxon>
        <taxon>Rhodocyclaceae</taxon>
        <taxon>Aromatoleum</taxon>
    </lineage>
</organism>
<feature type="domain" description="CusB-like beta-barrel" evidence="6">
    <location>
        <begin position="260"/>
        <end position="336"/>
    </location>
</feature>
<keyword evidence="2" id="KW-0813">Transport</keyword>
<dbReference type="Gene3D" id="6.10.140.730">
    <property type="match status" value="1"/>
</dbReference>
<evidence type="ECO:0000256" key="2">
    <source>
        <dbReference type="ARBA" id="ARBA00022448"/>
    </source>
</evidence>
<evidence type="ECO:0000259" key="7">
    <source>
        <dbReference type="Pfam" id="PF25967"/>
    </source>
</evidence>
<sequence>MNKITAILIGSTLFALGAGGGYWIGRQAPDAAAGTFTTGSSAAAASDRTDPETGRRVLYWHDPMVPGQKFDKPGKSPFMDMDLVPVYADEGGESGTVTIDPRLQQNLGVRIVEVASRPLAPTVEAVGSVAFNERAVEVVTARATGFIDKLYVRAPLDPVRAGQPLAELLAPDWVAAQEEYLALSRSAAPDAEVLREAARRRLMVLGMPESVIRSVEREGRPRTRVVLAAPIDGVIGELSAREGMTAAMGSPLFRINGLATVWVNAELPEAQAALVQPGSPVAARLAAYPAERFTGKVAALLPEVDPATRTLKVRIELANPKGLLKPGMFATVDFSPAAPRQEVLVVPSEALIRTGTRNLLILALDGGKFRPLEVEPGIETDGLTEIRKGLQAGQKVVASAQFLIDSEASLKSTVERMGSPPAAAPGPAQHHGEGVVEAIDKEQVTLSHGPIPSMNWPAMTMSFKLPAGAPQVEVGSRVNFDFAATPKGEFEIRSIAPATSRAEAGR</sequence>
<dbReference type="Pfam" id="PF25919">
    <property type="entry name" value="BSH_CusB"/>
    <property type="match status" value="1"/>
</dbReference>
<dbReference type="NCBIfam" id="TIGR01730">
    <property type="entry name" value="RND_mfp"/>
    <property type="match status" value="1"/>
</dbReference>
<dbReference type="Gene3D" id="2.40.50.100">
    <property type="match status" value="1"/>
</dbReference>
<dbReference type="InterPro" id="IPR058791">
    <property type="entry name" value="3HB_CusB"/>
</dbReference>
<accession>A0ABX1Q3I3</accession>
<evidence type="ECO:0000259" key="4">
    <source>
        <dbReference type="Pfam" id="PF25869"/>
    </source>
</evidence>
<comment type="similarity">
    <text evidence="1">Belongs to the membrane fusion protein (MFP) (TC 8.A.1) family.</text>
</comment>
<dbReference type="Pfam" id="PF19335">
    <property type="entry name" value="HMBD"/>
    <property type="match status" value="1"/>
</dbReference>
<dbReference type="Gene3D" id="2.40.420.20">
    <property type="match status" value="1"/>
</dbReference>
<dbReference type="SUPFAM" id="SSF111369">
    <property type="entry name" value="HlyD-like secretion proteins"/>
    <property type="match status" value="1"/>
</dbReference>
<dbReference type="InterPro" id="IPR058792">
    <property type="entry name" value="Beta-barrel_RND_2"/>
</dbReference>
<dbReference type="InterPro" id="IPR021647">
    <property type="entry name" value="CusF_Ec"/>
</dbReference>
<name>A0ABX1Q3I3_9RHOO</name>
<evidence type="ECO:0000256" key="1">
    <source>
        <dbReference type="ARBA" id="ARBA00009477"/>
    </source>
</evidence>
<protein>
    <submittedName>
        <fullName evidence="8">Efflux RND transporter periplasmic adaptor subunit</fullName>
    </submittedName>
</protein>
<dbReference type="InterPro" id="IPR058627">
    <property type="entry name" value="MdtA-like_C"/>
</dbReference>
<evidence type="ECO:0000259" key="6">
    <source>
        <dbReference type="Pfam" id="PF25954"/>
    </source>
</evidence>
<dbReference type="Gene3D" id="2.40.30.170">
    <property type="match status" value="1"/>
</dbReference>
<dbReference type="Pfam" id="PF25954">
    <property type="entry name" value="Beta-barrel_RND_2"/>
    <property type="match status" value="1"/>
</dbReference>
<dbReference type="Proteomes" id="UP000623795">
    <property type="component" value="Unassembled WGS sequence"/>
</dbReference>
<dbReference type="InterPro" id="IPR058790">
    <property type="entry name" value="BSH_CusB"/>
</dbReference>
<dbReference type="PANTHER" id="PTHR30097">
    <property type="entry name" value="CATION EFFLUX SYSTEM PROTEIN CUSB"/>
    <property type="match status" value="1"/>
</dbReference>
<dbReference type="InterPro" id="IPR045800">
    <property type="entry name" value="HMBD"/>
</dbReference>
<keyword evidence="9" id="KW-1185">Reference proteome</keyword>